<dbReference type="PANTHER" id="PTHR13090:SF1">
    <property type="entry name" value="ARGININE-HYDROXYLASE NDUFAF5, MITOCHONDRIAL"/>
    <property type="match status" value="1"/>
</dbReference>
<reference evidence="6" key="1">
    <citation type="submission" date="2019-12" db="EMBL/GenBank/DDBJ databases">
        <title>Complete genome of Terracaulis silvestris 0127_4.</title>
        <authorList>
            <person name="Vieira S."/>
            <person name="Riedel T."/>
            <person name="Sproer C."/>
            <person name="Pascual J."/>
            <person name="Boedeker C."/>
            <person name="Overmann J."/>
        </authorList>
    </citation>
    <scope>NUCLEOTIDE SEQUENCE [LARGE SCALE GENOMIC DNA]</scope>
    <source>
        <strain evidence="6">0127_4</strain>
    </source>
</reference>
<dbReference type="InterPro" id="IPR050602">
    <property type="entry name" value="Malonyl-ACP_OMT"/>
</dbReference>
<proteinExistence type="predicted"/>
<dbReference type="Proteomes" id="UP000431269">
    <property type="component" value="Chromosome"/>
</dbReference>
<dbReference type="EMBL" id="CP047045">
    <property type="protein sequence ID" value="QGZ95070.1"/>
    <property type="molecule type" value="Genomic_DNA"/>
</dbReference>
<feature type="region of interest" description="Disordered" evidence="3">
    <location>
        <begin position="261"/>
        <end position="295"/>
    </location>
</feature>
<sequence length="295" mass="31788">MSAPRPFEPRLVRARKRRAAAGFRDAAFLHQRVVADLADRLEAIPRPFSRALALGGSGLFGEEVRQRPALAERIGEIIEADVAVGAVVLDPEAFPFAETAFDLIVSPLALHTVNDVPGALIQLRRALKPDGLLLASLFGGDTLTELRTSLLTAEAELTGGAGARVSPFADLQDLAALLQRAGFALPAADRDKVTVRYAEPMRLLADLRAMGETAALTERHPRALSRRVLARAFEVYRERFSDADGRICATFEILTATGWAPHESQPKPLKPGSAKARLADVLKTTEQSTGEKAGD</sequence>
<accession>A0A6I6MIY6</accession>
<gene>
    <name evidence="5" type="ORF">DSM104635_01911</name>
</gene>
<dbReference type="AlphaFoldDB" id="A0A6I6MIY6"/>
<keyword evidence="2" id="KW-0808">Transferase</keyword>
<evidence type="ECO:0000313" key="6">
    <source>
        <dbReference type="Proteomes" id="UP000431269"/>
    </source>
</evidence>
<dbReference type="InterPro" id="IPR029063">
    <property type="entry name" value="SAM-dependent_MTases_sf"/>
</dbReference>
<dbReference type="InterPro" id="IPR013216">
    <property type="entry name" value="Methyltransf_11"/>
</dbReference>
<dbReference type="Pfam" id="PF08241">
    <property type="entry name" value="Methyltransf_11"/>
    <property type="match status" value="1"/>
</dbReference>
<dbReference type="PANTHER" id="PTHR13090">
    <property type="entry name" value="ARGININE-HYDROXYLASE NDUFAF5, MITOCHONDRIAL"/>
    <property type="match status" value="1"/>
</dbReference>
<keyword evidence="1" id="KW-0489">Methyltransferase</keyword>
<dbReference type="CDD" id="cd02440">
    <property type="entry name" value="AdoMet_MTases"/>
    <property type="match status" value="1"/>
</dbReference>
<feature type="compositionally biased region" description="Polar residues" evidence="3">
    <location>
        <begin position="284"/>
        <end position="295"/>
    </location>
</feature>
<dbReference type="GO" id="GO:0032259">
    <property type="term" value="P:methylation"/>
    <property type="evidence" value="ECO:0007669"/>
    <property type="project" value="UniProtKB-KW"/>
</dbReference>
<organism evidence="5 6">
    <name type="scientific">Terricaulis silvestris</name>
    <dbReference type="NCBI Taxonomy" id="2686094"/>
    <lineage>
        <taxon>Bacteria</taxon>
        <taxon>Pseudomonadati</taxon>
        <taxon>Pseudomonadota</taxon>
        <taxon>Alphaproteobacteria</taxon>
        <taxon>Caulobacterales</taxon>
        <taxon>Caulobacteraceae</taxon>
        <taxon>Terricaulis</taxon>
    </lineage>
</organism>
<evidence type="ECO:0000256" key="2">
    <source>
        <dbReference type="ARBA" id="ARBA00022679"/>
    </source>
</evidence>
<dbReference type="RefSeq" id="WP_158765959.1">
    <property type="nucleotide sequence ID" value="NZ_CP047045.1"/>
</dbReference>
<evidence type="ECO:0000313" key="5">
    <source>
        <dbReference type="EMBL" id="QGZ95070.1"/>
    </source>
</evidence>
<evidence type="ECO:0000256" key="3">
    <source>
        <dbReference type="SAM" id="MobiDB-lite"/>
    </source>
</evidence>
<dbReference type="KEGG" id="tsv:DSM104635_01911"/>
<dbReference type="GO" id="GO:0008757">
    <property type="term" value="F:S-adenosylmethionine-dependent methyltransferase activity"/>
    <property type="evidence" value="ECO:0007669"/>
    <property type="project" value="InterPro"/>
</dbReference>
<protein>
    <submittedName>
        <fullName evidence="5">Biotin biosynthesis protein BioC</fullName>
    </submittedName>
</protein>
<name>A0A6I6MIY6_9CAUL</name>
<feature type="domain" description="Methyltransferase type 11" evidence="4">
    <location>
        <begin position="84"/>
        <end position="134"/>
    </location>
</feature>
<dbReference type="SUPFAM" id="SSF53335">
    <property type="entry name" value="S-adenosyl-L-methionine-dependent methyltransferases"/>
    <property type="match status" value="1"/>
</dbReference>
<evidence type="ECO:0000256" key="1">
    <source>
        <dbReference type="ARBA" id="ARBA00022603"/>
    </source>
</evidence>
<evidence type="ECO:0000259" key="4">
    <source>
        <dbReference type="Pfam" id="PF08241"/>
    </source>
</evidence>
<dbReference type="Gene3D" id="3.40.50.150">
    <property type="entry name" value="Vaccinia Virus protein VP39"/>
    <property type="match status" value="1"/>
</dbReference>
<keyword evidence="6" id="KW-1185">Reference proteome</keyword>